<dbReference type="Gene3D" id="1.20.1260.100">
    <property type="entry name" value="TspO/MBR protein"/>
    <property type="match status" value="1"/>
</dbReference>
<accession>A0ABS1DL65</accession>
<feature type="transmembrane region" description="Helical" evidence="6">
    <location>
        <begin position="46"/>
        <end position="66"/>
    </location>
</feature>
<evidence type="ECO:0000256" key="5">
    <source>
        <dbReference type="ARBA" id="ARBA00023136"/>
    </source>
</evidence>
<reference evidence="7 8" key="1">
    <citation type="journal article" date="2020" name="Microorganisms">
        <title>Osmotic Adaptation and Compatible Solute Biosynthesis of Phototrophic Bacteria as Revealed from Genome Analyses.</title>
        <authorList>
            <person name="Imhoff J.F."/>
            <person name="Rahn T."/>
            <person name="Kunzel S."/>
            <person name="Keller A."/>
            <person name="Neulinger S.C."/>
        </authorList>
    </citation>
    <scope>NUCLEOTIDE SEQUENCE [LARGE SCALE GENOMIC DNA]</scope>
    <source>
        <strain evidence="7 8">DSM 9895</strain>
    </source>
</reference>
<dbReference type="PANTHER" id="PTHR10057:SF0">
    <property type="entry name" value="TRANSLOCATOR PROTEIN"/>
    <property type="match status" value="1"/>
</dbReference>
<proteinExistence type="inferred from homology"/>
<evidence type="ECO:0000256" key="4">
    <source>
        <dbReference type="ARBA" id="ARBA00022989"/>
    </source>
</evidence>
<keyword evidence="4 6" id="KW-1133">Transmembrane helix</keyword>
<evidence type="ECO:0000313" key="7">
    <source>
        <dbReference type="EMBL" id="MBK1671275.1"/>
    </source>
</evidence>
<keyword evidence="5 6" id="KW-0472">Membrane</keyword>
<dbReference type="Proteomes" id="UP001296873">
    <property type="component" value="Unassembled WGS sequence"/>
</dbReference>
<name>A0ABS1DL65_9PROT</name>
<protein>
    <submittedName>
        <fullName evidence="7">Sensory protein TspO</fullName>
    </submittedName>
</protein>
<evidence type="ECO:0000313" key="8">
    <source>
        <dbReference type="Proteomes" id="UP001296873"/>
    </source>
</evidence>
<keyword evidence="3 6" id="KW-0812">Transmembrane</keyword>
<feature type="transmembrane region" description="Helical" evidence="6">
    <location>
        <begin position="6"/>
        <end position="26"/>
    </location>
</feature>
<dbReference type="CDD" id="cd15904">
    <property type="entry name" value="TSPO_MBR"/>
    <property type="match status" value="1"/>
</dbReference>
<sequence>MALDSAISLIVSVVLALAAAASGAFFKPGTWYQQLAKPPWRPPDWLFGPVWMVLYGMMAVAAWMVYETAGFAGAGTALGIYLVHLLLNAGWSAVFFGMRSPGWGLIEVVGLWTSIAATIVAFLPVDTTAALLLLPYLAWVSFATALNFRIWQLNPGGKPAGQPAKPAQTA</sequence>
<dbReference type="Pfam" id="PF03073">
    <property type="entry name" value="TspO_MBR"/>
    <property type="match status" value="1"/>
</dbReference>
<evidence type="ECO:0000256" key="3">
    <source>
        <dbReference type="ARBA" id="ARBA00022692"/>
    </source>
</evidence>
<dbReference type="PIRSF" id="PIRSF005859">
    <property type="entry name" value="PBR"/>
    <property type="match status" value="1"/>
</dbReference>
<feature type="transmembrane region" description="Helical" evidence="6">
    <location>
        <begin position="103"/>
        <end position="123"/>
    </location>
</feature>
<comment type="subcellular location">
    <subcellularLocation>
        <location evidence="1">Membrane</location>
        <topology evidence="1">Multi-pass membrane protein</topology>
    </subcellularLocation>
</comment>
<dbReference type="InterPro" id="IPR004307">
    <property type="entry name" value="TspO_MBR"/>
</dbReference>
<feature type="transmembrane region" description="Helical" evidence="6">
    <location>
        <begin position="78"/>
        <end position="96"/>
    </location>
</feature>
<gene>
    <name evidence="7" type="ORF">CKO28_25065</name>
</gene>
<keyword evidence="8" id="KW-1185">Reference proteome</keyword>
<dbReference type="EMBL" id="NRRL01000165">
    <property type="protein sequence ID" value="MBK1671275.1"/>
    <property type="molecule type" value="Genomic_DNA"/>
</dbReference>
<dbReference type="InterPro" id="IPR038330">
    <property type="entry name" value="TspO/MBR-related_sf"/>
</dbReference>
<evidence type="ECO:0000256" key="6">
    <source>
        <dbReference type="SAM" id="Phobius"/>
    </source>
</evidence>
<comment type="caution">
    <text evidence="7">The sequence shown here is derived from an EMBL/GenBank/DDBJ whole genome shotgun (WGS) entry which is preliminary data.</text>
</comment>
<dbReference type="PANTHER" id="PTHR10057">
    <property type="entry name" value="PERIPHERAL-TYPE BENZODIAZEPINE RECEPTOR"/>
    <property type="match status" value="1"/>
</dbReference>
<evidence type="ECO:0000256" key="1">
    <source>
        <dbReference type="ARBA" id="ARBA00004141"/>
    </source>
</evidence>
<feature type="transmembrane region" description="Helical" evidence="6">
    <location>
        <begin position="129"/>
        <end position="148"/>
    </location>
</feature>
<organism evidence="7 8">
    <name type="scientific">Rhodovibrio sodomensis</name>
    <dbReference type="NCBI Taxonomy" id="1088"/>
    <lineage>
        <taxon>Bacteria</taxon>
        <taxon>Pseudomonadati</taxon>
        <taxon>Pseudomonadota</taxon>
        <taxon>Alphaproteobacteria</taxon>
        <taxon>Rhodospirillales</taxon>
        <taxon>Rhodovibrionaceae</taxon>
        <taxon>Rhodovibrio</taxon>
    </lineage>
</organism>
<comment type="similarity">
    <text evidence="2">Belongs to the TspO/BZRP family.</text>
</comment>
<evidence type="ECO:0000256" key="2">
    <source>
        <dbReference type="ARBA" id="ARBA00007524"/>
    </source>
</evidence>